<keyword evidence="4" id="KW-0804">Transcription</keyword>
<dbReference type="RefSeq" id="WP_366928657.1">
    <property type="nucleotide sequence ID" value="NZ_FTOU01000015.1"/>
</dbReference>
<reference evidence="6 7" key="1">
    <citation type="submission" date="2017-01" db="EMBL/GenBank/DDBJ databases">
        <authorList>
            <person name="Varghese N."/>
            <person name="Submissions S."/>
        </authorList>
    </citation>
    <scope>NUCLEOTIDE SEQUENCE [LARGE SCALE GENOMIC DNA]</scope>
    <source>
        <strain evidence="6 7">DSM 18447</strain>
    </source>
</reference>
<evidence type="ECO:0000256" key="2">
    <source>
        <dbReference type="ARBA" id="ARBA00023015"/>
    </source>
</evidence>
<organism evidence="6 7">
    <name type="scientific">Paracoccus saliphilus</name>
    <dbReference type="NCBI Taxonomy" id="405559"/>
    <lineage>
        <taxon>Bacteria</taxon>
        <taxon>Pseudomonadati</taxon>
        <taxon>Pseudomonadota</taxon>
        <taxon>Alphaproteobacteria</taxon>
        <taxon>Rhodobacterales</taxon>
        <taxon>Paracoccaceae</taxon>
        <taxon>Paracoccus</taxon>
    </lineage>
</organism>
<dbReference type="InterPro" id="IPR010982">
    <property type="entry name" value="Lambda_DNA-bd_dom_sf"/>
</dbReference>
<evidence type="ECO:0000313" key="7">
    <source>
        <dbReference type="Proteomes" id="UP000186216"/>
    </source>
</evidence>
<keyword evidence="2" id="KW-0805">Transcription regulation</keyword>
<gene>
    <name evidence="6" type="ORF">SAMN05421772_11510</name>
</gene>
<dbReference type="InterPro" id="IPR038722">
    <property type="entry name" value="Ner_HTH_dom"/>
</dbReference>
<evidence type="ECO:0000313" key="6">
    <source>
        <dbReference type="EMBL" id="SIT06019.1"/>
    </source>
</evidence>
<evidence type="ECO:0000256" key="4">
    <source>
        <dbReference type="ARBA" id="ARBA00023163"/>
    </source>
</evidence>
<dbReference type="GO" id="GO:0003677">
    <property type="term" value="F:DNA binding"/>
    <property type="evidence" value="ECO:0007669"/>
    <property type="project" value="UniProtKB-KW"/>
</dbReference>
<dbReference type="Pfam" id="PF13693">
    <property type="entry name" value="HTH_35"/>
    <property type="match status" value="1"/>
</dbReference>
<dbReference type="EMBL" id="FTOU01000015">
    <property type="protein sequence ID" value="SIT06019.1"/>
    <property type="molecule type" value="Genomic_DNA"/>
</dbReference>
<comment type="caution">
    <text evidence="6">The sequence shown here is derived from an EMBL/GenBank/DDBJ whole genome shotgun (WGS) entry which is preliminary data.</text>
</comment>
<dbReference type="Gene3D" id="1.10.260.40">
    <property type="entry name" value="lambda repressor-like DNA-binding domains"/>
    <property type="match status" value="1"/>
</dbReference>
<proteinExistence type="inferred from homology"/>
<comment type="similarity">
    <text evidence="1">Belongs to the ner transcriptional regulatory family.</text>
</comment>
<protein>
    <submittedName>
        <fullName evidence="6">Transcriptional regulator, Nlp family</fullName>
    </submittedName>
</protein>
<keyword evidence="3" id="KW-0238">DNA-binding</keyword>
<evidence type="ECO:0000256" key="3">
    <source>
        <dbReference type="ARBA" id="ARBA00023125"/>
    </source>
</evidence>
<dbReference type="AlphaFoldDB" id="A0AA46A702"/>
<dbReference type="SUPFAM" id="SSF47413">
    <property type="entry name" value="lambda repressor-like DNA-binding domains"/>
    <property type="match status" value="1"/>
</dbReference>
<evidence type="ECO:0000259" key="5">
    <source>
        <dbReference type="Pfam" id="PF13693"/>
    </source>
</evidence>
<evidence type="ECO:0000256" key="1">
    <source>
        <dbReference type="ARBA" id="ARBA00006157"/>
    </source>
</evidence>
<accession>A0AA46A702</accession>
<dbReference type="Proteomes" id="UP000186216">
    <property type="component" value="Unassembled WGS sequence"/>
</dbReference>
<sequence length="78" mass="8459">MEAPCVHPDHERLKMELRIRGTSLSKIAAEMGVLPGSVTTVSQGLRRSKRIEAALARAVGKPVEEVFPGRYSNEKGAS</sequence>
<name>A0AA46A702_9RHOB</name>
<feature type="domain" description="Ner winged helix-turn-helix DNA-binding" evidence="5">
    <location>
        <begin position="10"/>
        <end position="76"/>
    </location>
</feature>